<dbReference type="Proteomes" id="UP000294746">
    <property type="component" value="Unassembled WGS sequence"/>
</dbReference>
<evidence type="ECO:0000256" key="4">
    <source>
        <dbReference type="ARBA" id="ARBA00022475"/>
    </source>
</evidence>
<proteinExistence type="inferred from homology"/>
<dbReference type="GO" id="GO:0016682">
    <property type="term" value="F:oxidoreductase activity, acting on diphenols and related substances as donors, oxygen as acceptor"/>
    <property type="evidence" value="ECO:0007669"/>
    <property type="project" value="TreeGrafter"/>
</dbReference>
<keyword evidence="6 12" id="KW-0812">Transmembrane</keyword>
<feature type="transmembrane region" description="Helical" evidence="12">
    <location>
        <begin position="315"/>
        <end position="340"/>
    </location>
</feature>
<keyword evidence="10 12" id="KW-0408">Iron</keyword>
<dbReference type="GO" id="GO:0005886">
    <property type="term" value="C:plasma membrane"/>
    <property type="evidence" value="ECO:0007669"/>
    <property type="project" value="UniProtKB-SubCell"/>
</dbReference>
<feature type="transmembrane region" description="Helical" evidence="12">
    <location>
        <begin position="216"/>
        <end position="235"/>
    </location>
</feature>
<evidence type="ECO:0000256" key="8">
    <source>
        <dbReference type="ARBA" id="ARBA00022982"/>
    </source>
</evidence>
<comment type="subcellular location">
    <subcellularLocation>
        <location evidence="1">Cell membrane</location>
        <topology evidence="1">Multi-pass membrane protein</topology>
    </subcellularLocation>
</comment>
<dbReference type="AlphaFoldDB" id="A0A4R2RN33"/>
<keyword evidence="8 12" id="KW-0249">Electron transport</keyword>
<evidence type="ECO:0000256" key="1">
    <source>
        <dbReference type="ARBA" id="ARBA00004651"/>
    </source>
</evidence>
<protein>
    <submittedName>
        <fullName evidence="13">Cytochrome bd-I ubiquinol oxidase subunit 1 apoprotein</fullName>
    </submittedName>
</protein>
<evidence type="ECO:0000256" key="2">
    <source>
        <dbReference type="ARBA" id="ARBA00009819"/>
    </source>
</evidence>
<dbReference type="GO" id="GO:0019646">
    <property type="term" value="P:aerobic electron transport chain"/>
    <property type="evidence" value="ECO:0007669"/>
    <property type="project" value="InterPro"/>
</dbReference>
<keyword evidence="5 12" id="KW-0349">Heme</keyword>
<dbReference type="GO" id="GO:0046872">
    <property type="term" value="F:metal ion binding"/>
    <property type="evidence" value="ECO:0007669"/>
    <property type="project" value="UniProtKB-UniRule"/>
</dbReference>
<dbReference type="Pfam" id="PF01654">
    <property type="entry name" value="Cyt_bd_oxida_I"/>
    <property type="match status" value="1"/>
</dbReference>
<evidence type="ECO:0000313" key="13">
    <source>
        <dbReference type="EMBL" id="TCP65442.1"/>
    </source>
</evidence>
<evidence type="ECO:0000256" key="5">
    <source>
        <dbReference type="ARBA" id="ARBA00022617"/>
    </source>
</evidence>
<dbReference type="PANTHER" id="PTHR30365:SF14">
    <property type="entry name" value="CYTOCHROME BD MENAQUINOL OXIDASE SUBUNIT I-RELATED"/>
    <property type="match status" value="1"/>
</dbReference>
<feature type="transmembrane region" description="Helical" evidence="12">
    <location>
        <begin position="126"/>
        <end position="150"/>
    </location>
</feature>
<dbReference type="GO" id="GO:0020037">
    <property type="term" value="F:heme binding"/>
    <property type="evidence" value="ECO:0007669"/>
    <property type="project" value="TreeGrafter"/>
</dbReference>
<evidence type="ECO:0000256" key="7">
    <source>
        <dbReference type="ARBA" id="ARBA00022723"/>
    </source>
</evidence>
<name>A0A4R2RN33_9BACL</name>
<dbReference type="InterPro" id="IPR002585">
    <property type="entry name" value="Cyt-d_ubiquinol_oxidase_su_1"/>
</dbReference>
<evidence type="ECO:0000256" key="3">
    <source>
        <dbReference type="ARBA" id="ARBA00022448"/>
    </source>
</evidence>
<dbReference type="PIRSF" id="PIRSF006446">
    <property type="entry name" value="Cyt_quinol_oxidase_1"/>
    <property type="match status" value="1"/>
</dbReference>
<evidence type="ECO:0000313" key="14">
    <source>
        <dbReference type="Proteomes" id="UP000294746"/>
    </source>
</evidence>
<feature type="transmembrane region" description="Helical" evidence="12">
    <location>
        <begin position="181"/>
        <end position="204"/>
    </location>
</feature>
<dbReference type="GO" id="GO:0070069">
    <property type="term" value="C:cytochrome complex"/>
    <property type="evidence" value="ECO:0007669"/>
    <property type="project" value="UniProtKB-UniRule"/>
</dbReference>
<dbReference type="EMBL" id="SLXV01000033">
    <property type="protein sequence ID" value="TCP65442.1"/>
    <property type="molecule type" value="Genomic_DNA"/>
</dbReference>
<keyword evidence="11 12" id="KW-0472">Membrane</keyword>
<feature type="transmembrane region" description="Helical" evidence="12">
    <location>
        <begin position="405"/>
        <end position="426"/>
    </location>
</feature>
<evidence type="ECO:0000256" key="9">
    <source>
        <dbReference type="ARBA" id="ARBA00022989"/>
    </source>
</evidence>
<keyword evidence="3 12" id="KW-0813">Transport</keyword>
<dbReference type="GO" id="GO:0009055">
    <property type="term" value="F:electron transfer activity"/>
    <property type="evidence" value="ECO:0007669"/>
    <property type="project" value="UniProtKB-UniRule"/>
</dbReference>
<reference evidence="13 14" key="1">
    <citation type="submission" date="2019-03" db="EMBL/GenBank/DDBJ databases">
        <title>Genomic Encyclopedia of Type Strains, Phase IV (KMG-IV): sequencing the most valuable type-strain genomes for metagenomic binning, comparative biology and taxonomic classification.</title>
        <authorList>
            <person name="Goeker M."/>
        </authorList>
    </citation>
    <scope>NUCLEOTIDE SEQUENCE [LARGE SCALE GENOMIC DNA]</scope>
    <source>
        <strain evidence="13 14">DSM 46831</strain>
    </source>
</reference>
<keyword evidence="14" id="KW-1185">Reference proteome</keyword>
<comment type="similarity">
    <text evidence="2 12">Belongs to the cytochrome ubiquinol oxidase subunit 1 family.</text>
</comment>
<feature type="transmembrane region" description="Helical" evidence="12">
    <location>
        <begin position="91"/>
        <end position="114"/>
    </location>
</feature>
<dbReference type="PANTHER" id="PTHR30365">
    <property type="entry name" value="CYTOCHROME D UBIQUINOL OXIDASE"/>
    <property type="match status" value="1"/>
</dbReference>
<feature type="transmembrane region" description="Helical" evidence="12">
    <location>
        <begin position="15"/>
        <end position="38"/>
    </location>
</feature>
<feature type="transmembrane region" description="Helical" evidence="12">
    <location>
        <begin position="352"/>
        <end position="375"/>
    </location>
</feature>
<comment type="caution">
    <text evidence="13">The sequence shown here is derived from an EMBL/GenBank/DDBJ whole genome shotgun (WGS) entry which is preliminary data.</text>
</comment>
<accession>A0A4R2RN33</accession>
<gene>
    <name evidence="13" type="ORF">EDD57_13335</name>
</gene>
<sequence length="441" mass="49181">MDAVFWSRILTAETLSFHIIFATIGVGVPLFISLAEAWGIWKKDNHYIMLAKRWTRGFVITVAVGVVTGTCIGFMLSLLWPQFMQLAGNVISLPLFMETFAFFVEAIFLGIYLYTWDRFKNPWIHWATSIPIVIGSSMSALFITIVNAFMNTPAGFRLENGKAVDIDPIAAMLNPATPSKVAHVLSSAYLTCGFLLASIAAYHILKGRNHVYYKKALRLTMITGFILAVATFAAGDISGKFLAKYQPTKLAAAEWHFETTKQAPLVFGGVLNKETQEVKYGIKIPFALSILAGNSPNHEVKGLNDIPQDLWPPLYIHYLFDGMVAIGFYLLLVSAIFAIEWYRKKGNQWSPWLLRGIVLGAPLAFIAIQLGWIFAEVGRQPWVITGVLRVDKAATTANHVSSTTWAFSALYLALGIITCIVLYRLFRHNRAEDELAKRYGL</sequence>
<keyword evidence="7 12" id="KW-0479">Metal-binding</keyword>
<organism evidence="13 14">
    <name type="scientific">Baia soyae</name>
    <dbReference type="NCBI Taxonomy" id="1544746"/>
    <lineage>
        <taxon>Bacteria</taxon>
        <taxon>Bacillati</taxon>
        <taxon>Bacillota</taxon>
        <taxon>Bacilli</taxon>
        <taxon>Bacillales</taxon>
        <taxon>Thermoactinomycetaceae</taxon>
        <taxon>Baia</taxon>
    </lineage>
</organism>
<evidence type="ECO:0000256" key="12">
    <source>
        <dbReference type="PIRNR" id="PIRNR006446"/>
    </source>
</evidence>
<feature type="transmembrane region" description="Helical" evidence="12">
    <location>
        <begin position="58"/>
        <end position="79"/>
    </location>
</feature>
<keyword evidence="9 12" id="KW-1133">Transmembrane helix</keyword>
<dbReference type="RefSeq" id="WP_131849393.1">
    <property type="nucleotide sequence ID" value="NZ_SLXV01000033.1"/>
</dbReference>
<evidence type="ECO:0000256" key="10">
    <source>
        <dbReference type="ARBA" id="ARBA00023004"/>
    </source>
</evidence>
<evidence type="ECO:0000256" key="6">
    <source>
        <dbReference type="ARBA" id="ARBA00022692"/>
    </source>
</evidence>
<keyword evidence="4 12" id="KW-1003">Cell membrane</keyword>
<dbReference type="OrthoDB" id="9807042at2"/>
<evidence type="ECO:0000256" key="11">
    <source>
        <dbReference type="ARBA" id="ARBA00023136"/>
    </source>
</evidence>